<evidence type="ECO:0000313" key="2">
    <source>
        <dbReference type="Proteomes" id="UP000008181"/>
    </source>
</evidence>
<accession>G2RDQ6</accession>
<sequence length="189" mass="20421">MSADLRGPTLLAAHTWIPATLTVYTQLMFDAGIRFQSLLSAANVPICGQECRTTPRALKTSECVLRTYQHFDGTVLSNPVGDFQQRPNSPRGGTRTYATVHWDPDPDLVKTSPTAGYAISFHTEVLTKIPYRGCIREPVLLIQGNCTWDGRGLSSIPATVFSFANHTIATAGHAAVDDSEGHALYSGGT</sequence>
<dbReference type="KEGG" id="ttt:THITE_115271"/>
<reference evidence="1 2" key="1">
    <citation type="journal article" date="2011" name="Nat. Biotechnol.">
        <title>Comparative genomic analysis of the thermophilic biomass-degrading fungi Myceliophthora thermophila and Thielavia terrestris.</title>
        <authorList>
            <person name="Berka R.M."/>
            <person name="Grigoriev I.V."/>
            <person name="Otillar R."/>
            <person name="Salamov A."/>
            <person name="Grimwood J."/>
            <person name="Reid I."/>
            <person name="Ishmael N."/>
            <person name="John T."/>
            <person name="Darmond C."/>
            <person name="Moisan M.-C."/>
            <person name="Henrissat B."/>
            <person name="Coutinho P.M."/>
            <person name="Lombard V."/>
            <person name="Natvig D.O."/>
            <person name="Lindquist E."/>
            <person name="Schmutz J."/>
            <person name="Lucas S."/>
            <person name="Harris P."/>
            <person name="Powlowski J."/>
            <person name="Bellemare A."/>
            <person name="Taylor D."/>
            <person name="Butler G."/>
            <person name="de Vries R.P."/>
            <person name="Allijn I.E."/>
            <person name="van den Brink J."/>
            <person name="Ushinsky S."/>
            <person name="Storms R."/>
            <person name="Powell A.J."/>
            <person name="Paulsen I.T."/>
            <person name="Elbourne L.D.H."/>
            <person name="Baker S.E."/>
            <person name="Magnuson J."/>
            <person name="LaBoissiere S."/>
            <person name="Clutterbuck A.J."/>
            <person name="Martinez D."/>
            <person name="Wogulis M."/>
            <person name="de Leon A.L."/>
            <person name="Rey M.W."/>
            <person name="Tsang A."/>
        </authorList>
    </citation>
    <scope>NUCLEOTIDE SEQUENCE [LARGE SCALE GENOMIC DNA]</scope>
    <source>
        <strain evidence="2">ATCC 38088 / NRRL 8126</strain>
    </source>
</reference>
<dbReference type="RefSeq" id="XP_003656323.1">
    <property type="nucleotide sequence ID" value="XM_003656275.1"/>
</dbReference>
<gene>
    <name evidence="1" type="ORF">THITE_115271</name>
</gene>
<evidence type="ECO:0000313" key="1">
    <source>
        <dbReference type="EMBL" id="AEO69987.1"/>
    </source>
</evidence>
<dbReference type="GeneID" id="11519255"/>
<protein>
    <submittedName>
        <fullName evidence="1">Uncharacterized protein</fullName>
    </submittedName>
</protein>
<dbReference type="EMBL" id="CP003013">
    <property type="protein sequence ID" value="AEO69987.1"/>
    <property type="molecule type" value="Genomic_DNA"/>
</dbReference>
<dbReference type="Proteomes" id="UP000008181">
    <property type="component" value="Chromosome 5"/>
</dbReference>
<organism evidence="1 2">
    <name type="scientific">Thermothielavioides terrestris (strain ATCC 38088 / NRRL 8126)</name>
    <name type="common">Thielavia terrestris</name>
    <dbReference type="NCBI Taxonomy" id="578455"/>
    <lineage>
        <taxon>Eukaryota</taxon>
        <taxon>Fungi</taxon>
        <taxon>Dikarya</taxon>
        <taxon>Ascomycota</taxon>
        <taxon>Pezizomycotina</taxon>
        <taxon>Sordariomycetes</taxon>
        <taxon>Sordariomycetidae</taxon>
        <taxon>Sordariales</taxon>
        <taxon>Chaetomiaceae</taxon>
        <taxon>Thermothielavioides</taxon>
        <taxon>Thermothielavioides terrestris</taxon>
    </lineage>
</organism>
<keyword evidence="2" id="KW-1185">Reference proteome</keyword>
<name>G2RDQ6_THETT</name>
<dbReference type="HOGENOM" id="CLU_1435355_0_0_1"/>
<dbReference type="AlphaFoldDB" id="G2RDQ6"/>
<proteinExistence type="predicted"/>